<dbReference type="EMBL" id="JAVDYB010000001">
    <property type="protein sequence ID" value="MDR7274718.1"/>
    <property type="molecule type" value="Genomic_DNA"/>
</dbReference>
<dbReference type="Proteomes" id="UP001183643">
    <property type="component" value="Unassembled WGS sequence"/>
</dbReference>
<organism evidence="1 2">
    <name type="scientific">Catenuloplanes atrovinosus</name>
    <dbReference type="NCBI Taxonomy" id="137266"/>
    <lineage>
        <taxon>Bacteria</taxon>
        <taxon>Bacillati</taxon>
        <taxon>Actinomycetota</taxon>
        <taxon>Actinomycetes</taxon>
        <taxon>Micromonosporales</taxon>
        <taxon>Micromonosporaceae</taxon>
        <taxon>Catenuloplanes</taxon>
    </lineage>
</organism>
<gene>
    <name evidence="1" type="ORF">J2S41_001496</name>
</gene>
<dbReference type="AlphaFoldDB" id="A0AAE3YJ04"/>
<sequence>MTADLSGGGTQNLSVHLPVERAPQQLADAIRDLAEAART</sequence>
<keyword evidence="2" id="KW-1185">Reference proteome</keyword>
<evidence type="ECO:0000313" key="2">
    <source>
        <dbReference type="Proteomes" id="UP001183643"/>
    </source>
</evidence>
<reference evidence="1" key="1">
    <citation type="submission" date="2023-07" db="EMBL/GenBank/DDBJ databases">
        <title>Sequencing the genomes of 1000 actinobacteria strains.</title>
        <authorList>
            <person name="Klenk H.-P."/>
        </authorList>
    </citation>
    <scope>NUCLEOTIDE SEQUENCE</scope>
    <source>
        <strain evidence="1">DSM 44707</strain>
    </source>
</reference>
<evidence type="ECO:0000313" key="1">
    <source>
        <dbReference type="EMBL" id="MDR7274718.1"/>
    </source>
</evidence>
<protein>
    <submittedName>
        <fullName evidence="1">Uncharacterized protein</fullName>
    </submittedName>
</protein>
<proteinExistence type="predicted"/>
<name>A0AAE3YJ04_9ACTN</name>
<accession>A0AAE3YJ04</accession>
<comment type="caution">
    <text evidence="1">The sequence shown here is derived from an EMBL/GenBank/DDBJ whole genome shotgun (WGS) entry which is preliminary data.</text>
</comment>